<reference evidence="1" key="2">
    <citation type="submission" date="2011-02" db="EMBL/GenBank/DDBJ databases">
        <authorList>
            <person name="MacLean D."/>
        </authorList>
    </citation>
    <scope>NUCLEOTIDE SEQUENCE</scope>
</reference>
<dbReference type="HOGENOM" id="CLU_2459377_0_0_1"/>
<gene>
    <name evidence="1" type="primary">AlNc14C278G10070</name>
    <name evidence="1" type="ORF">ALNC14_113000</name>
</gene>
<dbReference type="AlphaFoldDB" id="F0WUS0"/>
<evidence type="ECO:0000313" key="1">
    <source>
        <dbReference type="EMBL" id="CCA25156.1"/>
    </source>
</evidence>
<sequence length="89" mass="9727">MPLNCVGFLSEVQSSVTCSWAAWEVGGAQSPEWAQLGLNSMCNAANLKRHEMDGSEQTSMKTIPLKIYEILRNKPQLNASKNGLNGCIE</sequence>
<dbReference type="EMBL" id="FR824323">
    <property type="protein sequence ID" value="CCA25156.1"/>
    <property type="molecule type" value="Genomic_DNA"/>
</dbReference>
<organism evidence="1">
    <name type="scientific">Albugo laibachii Nc14</name>
    <dbReference type="NCBI Taxonomy" id="890382"/>
    <lineage>
        <taxon>Eukaryota</taxon>
        <taxon>Sar</taxon>
        <taxon>Stramenopiles</taxon>
        <taxon>Oomycota</taxon>
        <taxon>Peronosporomycetes</taxon>
        <taxon>Albuginales</taxon>
        <taxon>Albuginaceae</taxon>
        <taxon>Albugo</taxon>
    </lineage>
</organism>
<accession>F0WUS0</accession>
<proteinExistence type="predicted"/>
<name>F0WUS0_9STRA</name>
<protein>
    <submittedName>
        <fullName evidence="1">AlNc14C278G10070 protein</fullName>
    </submittedName>
</protein>
<reference evidence="1" key="1">
    <citation type="journal article" date="2011" name="PLoS Biol.">
        <title>Gene gain and loss during evolution of obligate parasitism in the white rust pathogen of Arabidopsis thaliana.</title>
        <authorList>
            <person name="Kemen E."/>
            <person name="Gardiner A."/>
            <person name="Schultz-Larsen T."/>
            <person name="Kemen A.C."/>
            <person name="Balmuth A.L."/>
            <person name="Robert-Seilaniantz A."/>
            <person name="Bailey K."/>
            <person name="Holub E."/>
            <person name="Studholme D.J."/>
            <person name="Maclean D."/>
            <person name="Jones J.D."/>
        </authorList>
    </citation>
    <scope>NUCLEOTIDE SEQUENCE</scope>
</reference>